<dbReference type="GO" id="GO:0003824">
    <property type="term" value="F:catalytic activity"/>
    <property type="evidence" value="ECO:0007669"/>
    <property type="project" value="InterPro"/>
</dbReference>
<feature type="domain" description="Thiamine pyrophosphate enzyme central" evidence="4">
    <location>
        <begin position="197"/>
        <end position="327"/>
    </location>
</feature>
<dbReference type="OrthoDB" id="4959782at2"/>
<dbReference type="Gene3D" id="3.40.50.970">
    <property type="match status" value="2"/>
</dbReference>
<dbReference type="CDD" id="cd07039">
    <property type="entry name" value="TPP_PYR_POX"/>
    <property type="match status" value="1"/>
</dbReference>
<dbReference type="GO" id="GO:0000287">
    <property type="term" value="F:magnesium ion binding"/>
    <property type="evidence" value="ECO:0007669"/>
    <property type="project" value="InterPro"/>
</dbReference>
<dbReference type="CDD" id="cd02014">
    <property type="entry name" value="TPP_POX"/>
    <property type="match status" value="1"/>
</dbReference>
<evidence type="ECO:0000313" key="7">
    <source>
        <dbReference type="EMBL" id="RKM93228.1"/>
    </source>
</evidence>
<comment type="similarity">
    <text evidence="1 3">Belongs to the TPP enzyme family.</text>
</comment>
<dbReference type="PANTHER" id="PTHR42981:SF2">
    <property type="entry name" value="PYRUVATE DEHYDROGENASE [UBIQUINONE]"/>
    <property type="match status" value="1"/>
</dbReference>
<reference evidence="7 8" key="1">
    <citation type="journal article" date="2014" name="Genome Announc.">
        <title>Draft Genome Sequence of Streptomyces fradiae ATCC 19609, a Strain Highly Sensitive to Antibiotics.</title>
        <authorList>
            <person name="Bekker O.B."/>
            <person name="Klimina K.M."/>
            <person name="Vatlin A.A."/>
            <person name="Zakharevich N.V."/>
            <person name="Kasianov A.S."/>
            <person name="Danilenko V.N."/>
        </authorList>
    </citation>
    <scope>NUCLEOTIDE SEQUENCE [LARGE SCALE GENOMIC DNA]</scope>
    <source>
        <strain evidence="7 8">ATCC 19609</strain>
    </source>
</reference>
<dbReference type="Pfam" id="PF00205">
    <property type="entry name" value="TPP_enzyme_M"/>
    <property type="match status" value="1"/>
</dbReference>
<comment type="caution">
    <text evidence="7">The sequence shown here is derived from an EMBL/GenBank/DDBJ whole genome shotgun (WGS) entry which is preliminary data.</text>
</comment>
<evidence type="ECO:0000256" key="1">
    <source>
        <dbReference type="ARBA" id="ARBA00007812"/>
    </source>
</evidence>
<dbReference type="InterPro" id="IPR000399">
    <property type="entry name" value="TPP-bd_CS"/>
</dbReference>
<evidence type="ECO:0000259" key="5">
    <source>
        <dbReference type="Pfam" id="PF02775"/>
    </source>
</evidence>
<dbReference type="Gene3D" id="3.40.50.1220">
    <property type="entry name" value="TPP-binding domain"/>
    <property type="match status" value="1"/>
</dbReference>
<dbReference type="SUPFAM" id="SSF52518">
    <property type="entry name" value="Thiamin diphosphate-binding fold (THDP-binding)"/>
    <property type="match status" value="2"/>
</dbReference>
<feature type="domain" description="Thiamine pyrophosphate enzyme N-terminal TPP-binding" evidence="6">
    <location>
        <begin position="4"/>
        <end position="115"/>
    </location>
</feature>
<evidence type="ECO:0000259" key="6">
    <source>
        <dbReference type="Pfam" id="PF02776"/>
    </source>
</evidence>
<dbReference type="Pfam" id="PF02776">
    <property type="entry name" value="TPP_enzyme_N"/>
    <property type="match status" value="1"/>
</dbReference>
<proteinExistence type="inferred from homology"/>
<organism evidence="7 8">
    <name type="scientific">Streptomyces xinghaiensis</name>
    <dbReference type="NCBI Taxonomy" id="1038928"/>
    <lineage>
        <taxon>Bacteria</taxon>
        <taxon>Bacillati</taxon>
        <taxon>Actinomycetota</taxon>
        <taxon>Actinomycetes</taxon>
        <taxon>Kitasatosporales</taxon>
        <taxon>Streptomycetaceae</taxon>
        <taxon>Streptomyces</taxon>
    </lineage>
</organism>
<dbReference type="Pfam" id="PF02775">
    <property type="entry name" value="TPP_enzyme_C"/>
    <property type="match status" value="1"/>
</dbReference>
<dbReference type="SUPFAM" id="SSF52467">
    <property type="entry name" value="DHS-like NAD/FAD-binding domain"/>
    <property type="match status" value="1"/>
</dbReference>
<dbReference type="InterPro" id="IPR047212">
    <property type="entry name" value="TPP_POXB-like"/>
</dbReference>
<dbReference type="RefSeq" id="WP_043468227.1">
    <property type="nucleotide sequence ID" value="NZ_JBFACB010000006.1"/>
</dbReference>
<dbReference type="GO" id="GO:0030976">
    <property type="term" value="F:thiamine pyrophosphate binding"/>
    <property type="evidence" value="ECO:0007669"/>
    <property type="project" value="InterPro"/>
</dbReference>
<sequence>MSQVADYVLNRLTEWGVQRVYGYPGDGINGLLGAFDRAAGKPEFIQARHEEMAAFMAVGHAKFTGEPGCCVATSGPGAVHLLNGLYDAKLDHQPVVAIVGQQKTLCLGSHYQQEIALEQVFADVSEFCQMVVHPGQARHVIDRAFKTALTTRGVATVIIPEDIQEADAQPSPPKAHGSVFSSVGWSPSRMLPDEDELRRAAAVLNEGEKVAMLIGQGAAGAEGEVIETAELLGAGVAKALLGRDVLPDDLPWVTGPIGLLGSKASDEMIQNCDTLLMVGSSFPYAEWLPDEGKARGVEIDIDGRMIGVRYPMEAHLVGDAKETLRALIPLLRRKEDRGWRAEIEKNVEEWNRICDKRAGQHFDNTINPQAVASELSSRLPDGAIVTADSGSGTNWWARHLKLREGMRASLSGTLATMGPGVPYAIAARFAHPDRPVIAFVGDGAFQMNGMNEMITVKRYLDRLAGGPPLVFCVFNNQDLNQVTWEQRALGGDPKFPGSQTIPDVPYAAYAELLGLRGIRCESPKKIGSAWDEALSAGGPVVLEFKVDAEIAPIPPHIMLEQGRKAAEAAVHDPERTGIVKRGVRQKLTEYAERLPGRNGG</sequence>
<dbReference type="InterPro" id="IPR047211">
    <property type="entry name" value="POXB-like"/>
</dbReference>
<dbReference type="PROSITE" id="PS00187">
    <property type="entry name" value="TPP_ENZYMES"/>
    <property type="match status" value="1"/>
</dbReference>
<evidence type="ECO:0000313" key="8">
    <source>
        <dbReference type="Proteomes" id="UP000028058"/>
    </source>
</evidence>
<dbReference type="PANTHER" id="PTHR42981">
    <property type="entry name" value="PYRUVATE DEHYDROGENASE [UBIQUINONE]"/>
    <property type="match status" value="1"/>
</dbReference>
<dbReference type="AlphaFoldDB" id="A0A3R7HY69"/>
<feature type="domain" description="Thiamine pyrophosphate enzyme TPP-binding" evidence="5">
    <location>
        <begin position="388"/>
        <end position="544"/>
    </location>
</feature>
<accession>A0A3R7HY69</accession>
<evidence type="ECO:0000256" key="3">
    <source>
        <dbReference type="RuleBase" id="RU362132"/>
    </source>
</evidence>
<name>A0A3R7HY69_9ACTN</name>
<dbReference type="InterPro" id="IPR047210">
    <property type="entry name" value="TPP_PYR_POXB-like"/>
</dbReference>
<dbReference type="InterPro" id="IPR029061">
    <property type="entry name" value="THDP-binding"/>
</dbReference>
<dbReference type="InterPro" id="IPR012001">
    <property type="entry name" value="Thiamin_PyroP_enz_TPP-bd_dom"/>
</dbReference>
<keyword evidence="2 3" id="KW-0786">Thiamine pyrophosphate</keyword>
<keyword evidence="8" id="KW-1185">Reference proteome</keyword>
<dbReference type="Proteomes" id="UP000028058">
    <property type="component" value="Unassembled WGS sequence"/>
</dbReference>
<evidence type="ECO:0000259" key="4">
    <source>
        <dbReference type="Pfam" id="PF00205"/>
    </source>
</evidence>
<dbReference type="InterPro" id="IPR012000">
    <property type="entry name" value="Thiamin_PyroP_enz_cen_dom"/>
</dbReference>
<dbReference type="InterPro" id="IPR029035">
    <property type="entry name" value="DHS-like_NAD/FAD-binding_dom"/>
</dbReference>
<evidence type="ECO:0000256" key="2">
    <source>
        <dbReference type="ARBA" id="ARBA00023052"/>
    </source>
</evidence>
<dbReference type="EMBL" id="JNAD02000011">
    <property type="protein sequence ID" value="RKM93228.1"/>
    <property type="molecule type" value="Genomic_DNA"/>
</dbReference>
<protein>
    <submittedName>
        <fullName evidence="7">Thiamine pyrophosphate-requiring protein</fullName>
    </submittedName>
</protein>
<dbReference type="InterPro" id="IPR011766">
    <property type="entry name" value="TPP_enzyme_TPP-bd"/>
</dbReference>
<gene>
    <name evidence="7" type="ORF">SFRA_022255</name>
</gene>
<dbReference type="NCBIfam" id="NF006129">
    <property type="entry name" value="PRK08273.1"/>
    <property type="match status" value="1"/>
</dbReference>